<proteinExistence type="predicted"/>
<sequence length="50" mass="5925">MRDRWEYGQISYKEFVEAMSHNELNCMTDVLIAAHMIANGRMSFFNGMDY</sequence>
<dbReference type="KEGG" id="nah:F5544_43355"/>
<keyword evidence="2" id="KW-1185">Reference proteome</keyword>
<protein>
    <submittedName>
        <fullName evidence="1">Uncharacterized protein</fullName>
    </submittedName>
</protein>
<dbReference type="EMBL" id="CP046172">
    <property type="protein sequence ID" value="QIS16477.1"/>
    <property type="molecule type" value="Genomic_DNA"/>
</dbReference>
<dbReference type="Proteomes" id="UP000503540">
    <property type="component" value="Chromosome"/>
</dbReference>
<evidence type="ECO:0000313" key="1">
    <source>
        <dbReference type="EMBL" id="QIS16477.1"/>
    </source>
</evidence>
<name>A0A6G9YTN0_9NOCA</name>
<reference evidence="1 2" key="1">
    <citation type="journal article" date="2019" name="ACS Chem. Biol.">
        <title>Identification and Mobilization of a Cryptic Antibiotic Biosynthesis Gene Locus from a Human-Pathogenic Nocardia Isolate.</title>
        <authorList>
            <person name="Herisse M."/>
            <person name="Ishida K."/>
            <person name="Porter J.L."/>
            <person name="Howden B."/>
            <person name="Hertweck C."/>
            <person name="Stinear T.P."/>
            <person name="Pidot S.J."/>
        </authorList>
    </citation>
    <scope>NUCLEOTIDE SEQUENCE [LARGE SCALE GENOMIC DNA]</scope>
    <source>
        <strain evidence="1 2">AUSMDU00012717</strain>
    </source>
</reference>
<gene>
    <name evidence="1" type="ORF">F5544_43355</name>
</gene>
<accession>A0A6G9YTN0</accession>
<organism evidence="1 2">
    <name type="scientific">Nocardia arthritidis</name>
    <dbReference type="NCBI Taxonomy" id="228602"/>
    <lineage>
        <taxon>Bacteria</taxon>
        <taxon>Bacillati</taxon>
        <taxon>Actinomycetota</taxon>
        <taxon>Actinomycetes</taxon>
        <taxon>Mycobacteriales</taxon>
        <taxon>Nocardiaceae</taxon>
        <taxon>Nocardia</taxon>
    </lineage>
</organism>
<dbReference type="RefSeq" id="WP_167478542.1">
    <property type="nucleotide sequence ID" value="NZ_CP046172.1"/>
</dbReference>
<evidence type="ECO:0000313" key="2">
    <source>
        <dbReference type="Proteomes" id="UP000503540"/>
    </source>
</evidence>
<dbReference type="AlphaFoldDB" id="A0A6G9YTN0"/>